<organism evidence="1 2">
    <name type="scientific">Gossypium schwendimanii</name>
    <name type="common">Cotton</name>
    <dbReference type="NCBI Taxonomy" id="34291"/>
    <lineage>
        <taxon>Eukaryota</taxon>
        <taxon>Viridiplantae</taxon>
        <taxon>Streptophyta</taxon>
        <taxon>Embryophyta</taxon>
        <taxon>Tracheophyta</taxon>
        <taxon>Spermatophyta</taxon>
        <taxon>Magnoliopsida</taxon>
        <taxon>eudicotyledons</taxon>
        <taxon>Gunneridae</taxon>
        <taxon>Pentapetalae</taxon>
        <taxon>rosids</taxon>
        <taxon>malvids</taxon>
        <taxon>Malvales</taxon>
        <taxon>Malvaceae</taxon>
        <taxon>Malvoideae</taxon>
        <taxon>Gossypium</taxon>
    </lineage>
</organism>
<keyword evidence="2" id="KW-1185">Reference proteome</keyword>
<protein>
    <submittedName>
        <fullName evidence="1">Uncharacterized protein</fullName>
    </submittedName>
</protein>
<name>A0A7J9LY89_GOSSC</name>
<dbReference type="EMBL" id="JABFAF010000008">
    <property type="protein sequence ID" value="MBA0863785.1"/>
    <property type="molecule type" value="Genomic_DNA"/>
</dbReference>
<accession>A0A7J9LY89</accession>
<dbReference type="OrthoDB" id="618098at2759"/>
<reference evidence="1 2" key="1">
    <citation type="journal article" date="2019" name="Genome Biol. Evol.">
        <title>Insights into the evolution of the New World diploid cottons (Gossypium, subgenus Houzingenia) based on genome sequencing.</title>
        <authorList>
            <person name="Grover C.E."/>
            <person name="Arick M.A. 2nd"/>
            <person name="Thrash A."/>
            <person name="Conover J.L."/>
            <person name="Sanders W.S."/>
            <person name="Peterson D.G."/>
            <person name="Frelichowski J.E."/>
            <person name="Scheffler J.A."/>
            <person name="Scheffler B.E."/>
            <person name="Wendel J.F."/>
        </authorList>
    </citation>
    <scope>NUCLEOTIDE SEQUENCE [LARGE SCALE GENOMIC DNA]</scope>
    <source>
        <strain evidence="1">1</strain>
        <tissue evidence="1">Leaf</tissue>
    </source>
</reference>
<dbReference type="AlphaFoldDB" id="A0A7J9LY89"/>
<comment type="caution">
    <text evidence="1">The sequence shown here is derived from an EMBL/GenBank/DDBJ whole genome shotgun (WGS) entry which is preliminary data.</text>
</comment>
<sequence length="46" mass="5824">MKKETISMNAKLMFLWMTWMFQLHNRNQLETKGIPHFQRRRKKFLK</sequence>
<evidence type="ECO:0000313" key="1">
    <source>
        <dbReference type="EMBL" id="MBA0863785.1"/>
    </source>
</evidence>
<proteinExistence type="predicted"/>
<dbReference type="Proteomes" id="UP000593576">
    <property type="component" value="Unassembled WGS sequence"/>
</dbReference>
<feature type="non-terminal residue" evidence="1">
    <location>
        <position position="46"/>
    </location>
</feature>
<evidence type="ECO:0000313" key="2">
    <source>
        <dbReference type="Proteomes" id="UP000593576"/>
    </source>
</evidence>
<gene>
    <name evidence="1" type="ORF">Goshw_025791</name>
</gene>